<dbReference type="Proteomes" id="UP001320706">
    <property type="component" value="Unassembled WGS sequence"/>
</dbReference>
<evidence type="ECO:0000313" key="2">
    <source>
        <dbReference type="Proteomes" id="UP001320706"/>
    </source>
</evidence>
<accession>A0ACC3SER6</accession>
<evidence type="ECO:0000313" key="1">
    <source>
        <dbReference type="EMBL" id="KAK8211329.1"/>
    </source>
</evidence>
<sequence length="410" mass="44671">MQSPLPDSSALEAGILEDQKAAAGSTIQNSVRALLRSSVLDIRHSSAVWGNEIHNLLYPRPELLTVPIHADAHPASELRTHSMGHTPGIPITQRRPPTLPALAMDYLPGRSPVPDSAHATPHVLCHPDLDDDGLALLVQRKTAHRQRHAWVRRRKTRYVSPHKLHSRVLASILSGVVLAAFLGTYLSLVVNQGFLSVPFSIVFLISILAATILFCHSIIRLAVTATRIRFRHREHSAPSSPAVPTSPHLRRHNLTMPSLSGDADDFIPKTPIRVHVGATTTTPPAAAASTSSRTDREAAHATANTSNETENAFDKEVLGLPHPPPAYGRWRGSVRADPNLLHWQRVGVTAGAGRGRRLAAEESRGEAPPTYDGGERHGSLGVRREMVEREGAMPREMVEVREVHGMGWGI</sequence>
<organism evidence="1 2">
    <name type="scientific">Zalaria obscura</name>
    <dbReference type="NCBI Taxonomy" id="2024903"/>
    <lineage>
        <taxon>Eukaryota</taxon>
        <taxon>Fungi</taxon>
        <taxon>Dikarya</taxon>
        <taxon>Ascomycota</taxon>
        <taxon>Pezizomycotina</taxon>
        <taxon>Dothideomycetes</taxon>
        <taxon>Dothideomycetidae</taxon>
        <taxon>Dothideales</taxon>
        <taxon>Zalariaceae</taxon>
        <taxon>Zalaria</taxon>
    </lineage>
</organism>
<name>A0ACC3SER6_9PEZI</name>
<comment type="caution">
    <text evidence="1">The sequence shown here is derived from an EMBL/GenBank/DDBJ whole genome shotgun (WGS) entry which is preliminary data.</text>
</comment>
<gene>
    <name evidence="1" type="ORF">M8818_003296</name>
</gene>
<keyword evidence="2" id="KW-1185">Reference proteome</keyword>
<reference evidence="1" key="1">
    <citation type="submission" date="2024-02" db="EMBL/GenBank/DDBJ databases">
        <title>Metagenome Assembled Genome of Zalaria obscura JY119.</title>
        <authorList>
            <person name="Vighnesh L."/>
            <person name="Jagadeeshwari U."/>
            <person name="Venkata Ramana C."/>
            <person name="Sasikala C."/>
        </authorList>
    </citation>
    <scope>NUCLEOTIDE SEQUENCE</scope>
    <source>
        <strain evidence="1">JY119</strain>
    </source>
</reference>
<protein>
    <submittedName>
        <fullName evidence="1">Uncharacterized protein</fullName>
    </submittedName>
</protein>
<proteinExistence type="predicted"/>
<dbReference type="EMBL" id="JAMKPW020000014">
    <property type="protein sequence ID" value="KAK8211329.1"/>
    <property type="molecule type" value="Genomic_DNA"/>
</dbReference>